<dbReference type="EMBL" id="FCNP01000014">
    <property type="protein sequence ID" value="CVI55782.1"/>
    <property type="molecule type" value="Genomic_DNA"/>
</dbReference>
<name>A0A1S7TMG8_9HYPH</name>
<organism evidence="5 6">
    <name type="scientific">Agrobacterium deltaense NCPPB 1641</name>
    <dbReference type="NCBI Taxonomy" id="1183425"/>
    <lineage>
        <taxon>Bacteria</taxon>
        <taxon>Pseudomonadati</taxon>
        <taxon>Pseudomonadota</taxon>
        <taxon>Alphaproteobacteria</taxon>
        <taxon>Hyphomicrobiales</taxon>
        <taxon>Rhizobiaceae</taxon>
        <taxon>Rhizobium/Agrobacterium group</taxon>
        <taxon>Agrobacterium</taxon>
    </lineage>
</organism>
<dbReference type="RefSeq" id="WP_080852387.1">
    <property type="nucleotide sequence ID" value="NZ_LT009775.1"/>
</dbReference>
<dbReference type="SUPFAM" id="SSF47473">
    <property type="entry name" value="EF-hand"/>
    <property type="match status" value="2"/>
</dbReference>
<feature type="region of interest" description="Disordered" evidence="3">
    <location>
        <begin position="38"/>
        <end position="58"/>
    </location>
</feature>
<feature type="domain" description="EF-hand" evidence="4">
    <location>
        <begin position="122"/>
        <end position="157"/>
    </location>
</feature>
<dbReference type="Proteomes" id="UP000192140">
    <property type="component" value="Unassembled WGS sequence"/>
</dbReference>
<feature type="compositionally biased region" description="Polar residues" evidence="3">
    <location>
        <begin position="38"/>
        <end position="48"/>
    </location>
</feature>
<keyword evidence="2" id="KW-0677">Repeat</keyword>
<evidence type="ECO:0000256" key="3">
    <source>
        <dbReference type="SAM" id="MobiDB-lite"/>
    </source>
</evidence>
<evidence type="ECO:0000256" key="2">
    <source>
        <dbReference type="ARBA" id="ARBA00022737"/>
    </source>
</evidence>
<dbReference type="PROSITE" id="PS00018">
    <property type="entry name" value="EF_HAND_1"/>
    <property type="match status" value="3"/>
</dbReference>
<feature type="domain" description="EF-hand" evidence="4">
    <location>
        <begin position="197"/>
        <end position="232"/>
    </location>
</feature>
<dbReference type="Pfam" id="PF13202">
    <property type="entry name" value="EF-hand_5"/>
    <property type="match status" value="1"/>
</dbReference>
<dbReference type="PROSITE" id="PS50222">
    <property type="entry name" value="EF_HAND_2"/>
    <property type="match status" value="2"/>
</dbReference>
<keyword evidence="1" id="KW-0479">Metal-binding</keyword>
<feature type="region of interest" description="Disordered" evidence="3">
    <location>
        <begin position="76"/>
        <end position="121"/>
    </location>
</feature>
<dbReference type="NCBIfam" id="NF041410">
    <property type="entry name" value="XopAW"/>
    <property type="match status" value="1"/>
</dbReference>
<dbReference type="PANTHER" id="PTHR10827:SF98">
    <property type="entry name" value="45 KDA CALCIUM-BINDING PROTEIN"/>
    <property type="match status" value="1"/>
</dbReference>
<dbReference type="Pfam" id="PF13499">
    <property type="entry name" value="EF-hand_7"/>
    <property type="match status" value="2"/>
</dbReference>
<comment type="caution">
    <text evidence="5">The sequence shown here is derived from an EMBL/GenBank/DDBJ whole genome shotgun (WGS) entry which is preliminary data.</text>
</comment>
<dbReference type="GO" id="GO:0005509">
    <property type="term" value="F:calcium ion binding"/>
    <property type="evidence" value="ECO:0007669"/>
    <property type="project" value="InterPro"/>
</dbReference>
<feature type="region of interest" description="Disordered" evidence="3">
    <location>
        <begin position="134"/>
        <end position="186"/>
    </location>
</feature>
<protein>
    <submittedName>
        <fullName evidence="5">Calcium-binding protein</fullName>
    </submittedName>
</protein>
<proteinExistence type="predicted"/>
<evidence type="ECO:0000256" key="1">
    <source>
        <dbReference type="ARBA" id="ARBA00022723"/>
    </source>
</evidence>
<gene>
    <name evidence="5" type="ORF">AGR7A_Cc210314</name>
</gene>
<dbReference type="InterPro" id="IPR011992">
    <property type="entry name" value="EF-hand-dom_pair"/>
</dbReference>
<dbReference type="AlphaFoldDB" id="A0A1S7TMG8"/>
<evidence type="ECO:0000313" key="5">
    <source>
        <dbReference type="EMBL" id="CVI55782.1"/>
    </source>
</evidence>
<accession>A0A1S7TMG8</accession>
<sequence length="283" mass="28724">MTSVSSLGAYQYSAKNYSSLDRNGDGIVSADEIQASAKSGNGISSLGSDQEDSGAAGGAATNQLLTMLVNMIMNLSSGQSSGSSDSSGGNSPGSADRLAELDTDGDGSLSASEFLAGRPEDVSEDMATNLFTQLDTDGDGVVSGEEFSAMAPPKGPRPGSAGGPDARDSADMLADLDTDGDGSLSVSEFLAGRPEDVSEDMATNLFTQLDTDGDGVVSSDELSAMTPPKGPPPPDISAGRTGEDDQSTESVTAIEDLLSRLEEIAKAYMAFNTDEAATQSITA</sequence>
<evidence type="ECO:0000313" key="6">
    <source>
        <dbReference type="Proteomes" id="UP000192140"/>
    </source>
</evidence>
<dbReference type="InterPro" id="IPR018247">
    <property type="entry name" value="EF_Hand_1_Ca_BS"/>
</dbReference>
<keyword evidence="6" id="KW-1185">Reference proteome</keyword>
<reference evidence="5" key="1">
    <citation type="submission" date="2016-01" db="EMBL/GenBank/DDBJ databases">
        <authorList>
            <person name="Regsiter A."/>
            <person name="william w."/>
        </authorList>
    </citation>
    <scope>NUCLEOTIDE SEQUENCE</scope>
    <source>
        <strain evidence="5">NCPPB 1641</strain>
    </source>
</reference>
<dbReference type="SMART" id="SM00054">
    <property type="entry name" value="EFh"/>
    <property type="match status" value="4"/>
</dbReference>
<feature type="compositionally biased region" description="Low complexity" evidence="3">
    <location>
        <begin position="76"/>
        <end position="94"/>
    </location>
</feature>
<dbReference type="Gene3D" id="1.10.238.10">
    <property type="entry name" value="EF-hand"/>
    <property type="match status" value="2"/>
</dbReference>
<feature type="region of interest" description="Disordered" evidence="3">
    <location>
        <begin position="209"/>
        <end position="250"/>
    </location>
</feature>
<dbReference type="InterPro" id="IPR002048">
    <property type="entry name" value="EF_hand_dom"/>
</dbReference>
<dbReference type="PANTHER" id="PTHR10827">
    <property type="entry name" value="RETICULOCALBIN"/>
    <property type="match status" value="1"/>
</dbReference>
<evidence type="ECO:0000259" key="4">
    <source>
        <dbReference type="PROSITE" id="PS50222"/>
    </source>
</evidence>